<gene>
    <name evidence="1" type="ORF">T260_08680</name>
</gene>
<dbReference type="EMBL" id="AYSF01000045">
    <property type="protein sequence ID" value="ESU72331.1"/>
    <property type="molecule type" value="Genomic_DNA"/>
</dbReference>
<proteinExistence type="predicted"/>
<dbReference type="Proteomes" id="UP000018339">
    <property type="component" value="Unassembled WGS sequence"/>
</dbReference>
<sequence>MCQVDIYDEKYGESRGELSFLAVHLAQDRKFRGNDGPQHLVSELKHDVFPKYEGGDDE</sequence>
<comment type="caution">
    <text evidence="1">The sequence shown here is derived from an EMBL/GenBank/DDBJ whole genome shotgun (WGS) entry which is preliminary data.</text>
</comment>
<name>A0A7U9JB89_GEOTM</name>
<evidence type="ECO:0000313" key="1">
    <source>
        <dbReference type="EMBL" id="ESU72331.1"/>
    </source>
</evidence>
<dbReference type="AlphaFoldDB" id="A0A7U9JB89"/>
<accession>A0A7U9JB89</accession>
<evidence type="ECO:0000313" key="2">
    <source>
        <dbReference type="Proteomes" id="UP000018339"/>
    </source>
</evidence>
<protein>
    <submittedName>
        <fullName evidence="1">Uncharacterized protein</fullName>
    </submittedName>
</protein>
<organism evidence="1 2">
    <name type="scientific">Geobacillus thermopakistaniensis (strain MAS1)</name>
    <dbReference type="NCBI Taxonomy" id="1408282"/>
    <lineage>
        <taxon>Bacteria</taxon>
        <taxon>Bacillati</taxon>
        <taxon>Bacillota</taxon>
        <taxon>Bacilli</taxon>
        <taxon>Bacillales</taxon>
        <taxon>Anoxybacillaceae</taxon>
        <taxon>Geobacillus</taxon>
    </lineage>
</organism>
<dbReference type="GeneID" id="51990075"/>
<keyword evidence="2" id="KW-1185">Reference proteome</keyword>
<dbReference type="RefSeq" id="WP_014195051.1">
    <property type="nucleotide sequence ID" value="NZ_AYSF01000045.1"/>
</dbReference>
<reference evidence="1 2" key="1">
    <citation type="journal article" date="2014" name="Genome Announc.">
        <title>Draft Genome Sequence of Geobacillus thermopakistaniensis Strain MAS1.</title>
        <authorList>
            <person name="Siddiqui M.A."/>
            <person name="Rashid N."/>
            <person name="Ayyampalayam S."/>
            <person name="Whitman W.B."/>
        </authorList>
    </citation>
    <scope>NUCLEOTIDE SEQUENCE [LARGE SCALE GENOMIC DNA]</scope>
    <source>
        <strain evidence="1 2">MAS1</strain>
    </source>
</reference>